<keyword evidence="13" id="KW-1185">Reference proteome</keyword>
<evidence type="ECO:0000256" key="5">
    <source>
        <dbReference type="ARBA" id="ARBA00022692"/>
    </source>
</evidence>
<evidence type="ECO:0000256" key="3">
    <source>
        <dbReference type="ARBA" id="ARBA00022676"/>
    </source>
</evidence>
<dbReference type="Proteomes" id="UP001431572">
    <property type="component" value="Chromosome 1"/>
</dbReference>
<evidence type="ECO:0000259" key="9">
    <source>
        <dbReference type="Pfam" id="PF02366"/>
    </source>
</evidence>
<evidence type="ECO:0000256" key="4">
    <source>
        <dbReference type="ARBA" id="ARBA00022679"/>
    </source>
</evidence>
<feature type="domain" description="ArnT-like N-terminal" evidence="9">
    <location>
        <begin position="95"/>
        <end position="265"/>
    </location>
</feature>
<dbReference type="GO" id="GO:0005886">
    <property type="term" value="C:plasma membrane"/>
    <property type="evidence" value="ECO:0007669"/>
    <property type="project" value="UniProtKB-SubCell"/>
</dbReference>
<dbReference type="PANTHER" id="PTHR33908">
    <property type="entry name" value="MANNOSYLTRANSFERASE YKCB-RELATED"/>
    <property type="match status" value="1"/>
</dbReference>
<dbReference type="GO" id="GO:0009103">
    <property type="term" value="P:lipopolysaccharide biosynthetic process"/>
    <property type="evidence" value="ECO:0007669"/>
    <property type="project" value="UniProtKB-ARBA"/>
</dbReference>
<dbReference type="PANTHER" id="PTHR33908:SF11">
    <property type="entry name" value="MEMBRANE PROTEIN"/>
    <property type="match status" value="1"/>
</dbReference>
<keyword evidence="6 8" id="KW-1133">Transmembrane helix</keyword>
<feature type="transmembrane region" description="Helical" evidence="8">
    <location>
        <begin position="355"/>
        <end position="375"/>
    </location>
</feature>
<evidence type="ECO:0000313" key="11">
    <source>
        <dbReference type="EMBL" id="WJW67252.1"/>
    </source>
</evidence>
<accession>A0A8T7M0K4</accession>
<evidence type="ECO:0000313" key="10">
    <source>
        <dbReference type="EMBL" id="NWJ45380.1"/>
    </source>
</evidence>
<dbReference type="Proteomes" id="UP000521676">
    <property type="component" value="Unassembled WGS sequence"/>
</dbReference>
<reference evidence="11" key="2">
    <citation type="journal article" date="2024" name="Nature">
        <title>Anoxygenic phototroph of the Chloroflexota uses a type I reaction centre.</title>
        <authorList>
            <person name="Tsuji J.M."/>
            <person name="Shaw N.A."/>
            <person name="Nagashima S."/>
            <person name="Venkiteswaran J.J."/>
            <person name="Schiff S.L."/>
            <person name="Watanabe T."/>
            <person name="Fukui M."/>
            <person name="Hanada S."/>
            <person name="Tank M."/>
            <person name="Neufeld J.D."/>
        </authorList>
    </citation>
    <scope>NUCLEOTIDE SEQUENCE</scope>
    <source>
        <strain evidence="11">L227-S17</strain>
    </source>
</reference>
<comment type="subcellular location">
    <subcellularLocation>
        <location evidence="1">Cell membrane</location>
        <topology evidence="1">Multi-pass membrane protein</topology>
    </subcellularLocation>
</comment>
<dbReference type="GO" id="GO:0000030">
    <property type="term" value="F:mannosyltransferase activity"/>
    <property type="evidence" value="ECO:0007669"/>
    <property type="project" value="InterPro"/>
</dbReference>
<feature type="transmembrane region" description="Helical" evidence="8">
    <location>
        <begin position="204"/>
        <end position="237"/>
    </location>
</feature>
<dbReference type="EMBL" id="CP128399">
    <property type="protein sequence ID" value="WJW67252.1"/>
    <property type="molecule type" value="Genomic_DNA"/>
</dbReference>
<dbReference type="RefSeq" id="WP_341469151.1">
    <property type="nucleotide sequence ID" value="NZ_CP128399.1"/>
</dbReference>
<sequence length="514" mass="58330">MITITPPNSKFIKLALKLWEWVSTPGLWLLIGISAIYFLTSAFDFFISDGEVMYQTAREIVLRNRIDQPATPGLTQIIQGNDGLFYSKYGLGQPLLASLFFRFGKWLWFNFMREKWDEPIAHFAVTLLPLLATALTAWLVYLIARKLYRSVKISIGLALLYALGTSAWPYAHFFFSEPLFCLCTVLAAYALLQFKEASHSWQRYLWLIAAGLAFGYAILTRVSGIALLPAFALYLWLICKNRPRDFIKYGLVFGAAVFPSFALTAIFNQMRFGNPLSSGYEGEGFTTPIWEGLWGLLFSTGKSVFLYSPVLVAVPFAMRPFSKRFRPEAYFFGAIILITLVYYAAWWAWYGGFSWGPRFMVPVLPFAIIFLGALLENSRKWVAVLFVGLFPLAIFVQMLGVTVNFNTHLGNITHYLPGWDANYIFIPAYSPIRAHFELFWNPDNNVIRSLSLDQLGLTTRMAKVFGYGAILCFLISLFMVCYAYLRTNKRESSPRINNIAVNTSQVEAGSESSH</sequence>
<keyword evidence="4" id="KW-0808">Transferase</keyword>
<dbReference type="Pfam" id="PF02366">
    <property type="entry name" value="PMT"/>
    <property type="match status" value="1"/>
</dbReference>
<dbReference type="InterPro" id="IPR003342">
    <property type="entry name" value="ArnT-like_N"/>
</dbReference>
<dbReference type="AlphaFoldDB" id="A0A8T7M0K4"/>
<reference evidence="10 12" key="1">
    <citation type="submission" date="2020-06" db="EMBL/GenBank/DDBJ databases">
        <title>Anoxygenic phototrophic Chloroflexota member uses a Type I reaction center.</title>
        <authorList>
            <person name="Tsuji J.M."/>
            <person name="Shaw N.A."/>
            <person name="Nagashima S."/>
            <person name="Venkiteswaran J."/>
            <person name="Schiff S.L."/>
            <person name="Hanada S."/>
            <person name="Tank M."/>
            <person name="Neufeld J.D."/>
        </authorList>
    </citation>
    <scope>NUCLEOTIDE SEQUENCE [LARGE SCALE GENOMIC DNA]</scope>
    <source>
        <strain evidence="10">L227-S17</strain>
    </source>
</reference>
<feature type="transmembrane region" description="Helical" evidence="8">
    <location>
        <begin position="292"/>
        <end position="317"/>
    </location>
</feature>
<evidence type="ECO:0000256" key="2">
    <source>
        <dbReference type="ARBA" id="ARBA00022475"/>
    </source>
</evidence>
<feature type="transmembrane region" description="Helical" evidence="8">
    <location>
        <begin position="464"/>
        <end position="485"/>
    </location>
</feature>
<keyword evidence="7 8" id="KW-0472">Membrane</keyword>
<dbReference type="GO" id="GO:0016763">
    <property type="term" value="F:pentosyltransferase activity"/>
    <property type="evidence" value="ECO:0007669"/>
    <property type="project" value="TreeGrafter"/>
</dbReference>
<feature type="transmembrane region" description="Helical" evidence="8">
    <location>
        <begin position="26"/>
        <end position="47"/>
    </location>
</feature>
<proteinExistence type="predicted"/>
<dbReference type="InterPro" id="IPR050297">
    <property type="entry name" value="LipidA_mod_glycosyltrf_83"/>
</dbReference>
<evidence type="ECO:0000256" key="1">
    <source>
        <dbReference type="ARBA" id="ARBA00004651"/>
    </source>
</evidence>
<name>A0A8T7M0K4_9CHLR</name>
<protein>
    <submittedName>
        <fullName evidence="10">Phospholipid carrier-dependent glycosyltransferase</fullName>
    </submittedName>
</protein>
<feature type="transmembrane region" description="Helical" evidence="8">
    <location>
        <begin position="382"/>
        <end position="401"/>
    </location>
</feature>
<organism evidence="10 12">
    <name type="scientific">Candidatus Chlorohelix allophototropha</name>
    <dbReference type="NCBI Taxonomy" id="3003348"/>
    <lineage>
        <taxon>Bacteria</taxon>
        <taxon>Bacillati</taxon>
        <taxon>Chloroflexota</taxon>
        <taxon>Chloroflexia</taxon>
        <taxon>Candidatus Chloroheliales</taxon>
        <taxon>Candidatus Chloroheliaceae</taxon>
        <taxon>Candidatus Chlorohelix</taxon>
    </lineage>
</organism>
<feature type="transmembrane region" description="Helical" evidence="8">
    <location>
        <begin position="120"/>
        <end position="141"/>
    </location>
</feature>
<feature type="transmembrane region" description="Helical" evidence="8">
    <location>
        <begin position="329"/>
        <end position="349"/>
    </location>
</feature>
<evidence type="ECO:0000313" key="13">
    <source>
        <dbReference type="Proteomes" id="UP001431572"/>
    </source>
</evidence>
<evidence type="ECO:0000256" key="7">
    <source>
        <dbReference type="ARBA" id="ARBA00023136"/>
    </source>
</evidence>
<dbReference type="GO" id="GO:0006493">
    <property type="term" value="P:protein O-linked glycosylation"/>
    <property type="evidence" value="ECO:0007669"/>
    <property type="project" value="InterPro"/>
</dbReference>
<keyword evidence="2" id="KW-1003">Cell membrane</keyword>
<keyword evidence="3" id="KW-0328">Glycosyltransferase</keyword>
<evidence type="ECO:0000256" key="8">
    <source>
        <dbReference type="SAM" id="Phobius"/>
    </source>
</evidence>
<gene>
    <name evidence="10" type="ORF">HXX08_05820</name>
    <name evidence="11" type="ORF">OZ401_000511</name>
</gene>
<feature type="transmembrane region" description="Helical" evidence="8">
    <location>
        <begin position="249"/>
        <end position="272"/>
    </location>
</feature>
<keyword evidence="5 8" id="KW-0812">Transmembrane</keyword>
<dbReference type="EMBL" id="JACATZ010000001">
    <property type="protein sequence ID" value="NWJ45380.1"/>
    <property type="molecule type" value="Genomic_DNA"/>
</dbReference>
<evidence type="ECO:0000256" key="6">
    <source>
        <dbReference type="ARBA" id="ARBA00022989"/>
    </source>
</evidence>
<evidence type="ECO:0000313" key="12">
    <source>
        <dbReference type="Proteomes" id="UP000521676"/>
    </source>
</evidence>